<dbReference type="PANTHER" id="PTHR30386:SF26">
    <property type="entry name" value="TRANSPORT PROTEIN COMB"/>
    <property type="match status" value="1"/>
</dbReference>
<gene>
    <name evidence="13" type="ORF">GRI75_09730</name>
</gene>
<keyword evidence="5 9" id="KW-0997">Cell inner membrane</keyword>
<proteinExistence type="inferred from homology"/>
<dbReference type="Proteomes" id="UP000469159">
    <property type="component" value="Unassembled WGS sequence"/>
</dbReference>
<evidence type="ECO:0000256" key="9">
    <source>
        <dbReference type="RuleBase" id="RU365093"/>
    </source>
</evidence>
<evidence type="ECO:0000256" key="1">
    <source>
        <dbReference type="ARBA" id="ARBA00004377"/>
    </source>
</evidence>
<comment type="subcellular location">
    <subcellularLocation>
        <location evidence="1 9">Cell inner membrane</location>
        <topology evidence="1 9">Single-pass membrane protein</topology>
    </subcellularLocation>
</comment>
<protein>
    <recommendedName>
        <fullName evidence="9">Membrane fusion protein (MFP) family protein</fullName>
    </recommendedName>
</protein>
<dbReference type="RefSeq" id="WP_160746782.1">
    <property type="nucleotide sequence ID" value="NZ_WTYK01000005.1"/>
</dbReference>
<keyword evidence="6 9" id="KW-0812">Transmembrane</keyword>
<comment type="similarity">
    <text evidence="2 9">Belongs to the membrane fusion protein (MFP) (TC 8.A.1) family.</text>
</comment>
<dbReference type="InterPro" id="IPR058982">
    <property type="entry name" value="Beta-barrel_AprE"/>
</dbReference>
<reference evidence="13 14" key="1">
    <citation type="submission" date="2019-12" db="EMBL/GenBank/DDBJ databases">
        <title>Genomic-based taxomic classification of the family Erythrobacteraceae.</title>
        <authorList>
            <person name="Xu L."/>
        </authorList>
    </citation>
    <scope>NUCLEOTIDE SEQUENCE [LARGE SCALE GENOMIC DNA]</scope>
    <source>
        <strain evidence="13 14">MCCC 1K02066</strain>
    </source>
</reference>
<keyword evidence="3 9" id="KW-0813">Transport</keyword>
<dbReference type="NCBIfam" id="TIGR01843">
    <property type="entry name" value="type_I_hlyD"/>
    <property type="match status" value="1"/>
</dbReference>
<comment type="caution">
    <text evidence="13">The sequence shown here is derived from an EMBL/GenBank/DDBJ whole genome shotgun (WGS) entry which is preliminary data.</text>
</comment>
<dbReference type="InterPro" id="IPR058781">
    <property type="entry name" value="HH_AprE-like"/>
</dbReference>
<dbReference type="AlphaFoldDB" id="A0A6I4UTF3"/>
<dbReference type="Gene3D" id="2.40.30.170">
    <property type="match status" value="1"/>
</dbReference>
<dbReference type="SUPFAM" id="SSF56954">
    <property type="entry name" value="Outer membrane efflux proteins (OEP)"/>
    <property type="match status" value="1"/>
</dbReference>
<dbReference type="PRINTS" id="PR01490">
    <property type="entry name" value="RTXTOXIND"/>
</dbReference>
<evidence type="ECO:0000256" key="6">
    <source>
        <dbReference type="ARBA" id="ARBA00022692"/>
    </source>
</evidence>
<dbReference type="Pfam" id="PF25994">
    <property type="entry name" value="HH_AprE"/>
    <property type="match status" value="1"/>
</dbReference>
<dbReference type="PANTHER" id="PTHR30386">
    <property type="entry name" value="MEMBRANE FUSION SUBUNIT OF EMRAB-TOLC MULTIDRUG EFFLUX PUMP"/>
    <property type="match status" value="1"/>
</dbReference>
<keyword evidence="7 9" id="KW-1133">Transmembrane helix</keyword>
<evidence type="ECO:0000256" key="3">
    <source>
        <dbReference type="ARBA" id="ARBA00022448"/>
    </source>
</evidence>
<evidence type="ECO:0000256" key="8">
    <source>
        <dbReference type="ARBA" id="ARBA00023136"/>
    </source>
</evidence>
<evidence type="ECO:0000259" key="11">
    <source>
        <dbReference type="Pfam" id="PF25994"/>
    </source>
</evidence>
<dbReference type="GO" id="GO:0005886">
    <property type="term" value="C:plasma membrane"/>
    <property type="evidence" value="ECO:0007669"/>
    <property type="project" value="UniProtKB-SubCell"/>
</dbReference>
<dbReference type="GO" id="GO:0015031">
    <property type="term" value="P:protein transport"/>
    <property type="evidence" value="ECO:0007669"/>
    <property type="project" value="InterPro"/>
</dbReference>
<keyword evidence="4 9" id="KW-1003">Cell membrane</keyword>
<feature type="transmembrane region" description="Helical" evidence="9">
    <location>
        <begin position="68"/>
        <end position="86"/>
    </location>
</feature>
<evidence type="ECO:0000256" key="4">
    <source>
        <dbReference type="ARBA" id="ARBA00022475"/>
    </source>
</evidence>
<dbReference type="EMBL" id="WTYK01000005">
    <property type="protein sequence ID" value="MXP41918.1"/>
    <property type="molecule type" value="Genomic_DNA"/>
</dbReference>
<evidence type="ECO:0000256" key="5">
    <source>
        <dbReference type="ARBA" id="ARBA00022519"/>
    </source>
</evidence>
<feature type="domain" description="AprE-like long alpha-helical hairpin" evidence="11">
    <location>
        <begin position="143"/>
        <end position="330"/>
    </location>
</feature>
<evidence type="ECO:0000256" key="2">
    <source>
        <dbReference type="ARBA" id="ARBA00009477"/>
    </source>
</evidence>
<dbReference type="InterPro" id="IPR050739">
    <property type="entry name" value="MFP"/>
</dbReference>
<evidence type="ECO:0000256" key="7">
    <source>
        <dbReference type="ARBA" id="ARBA00022989"/>
    </source>
</evidence>
<dbReference type="OrthoDB" id="9810980at2"/>
<evidence type="ECO:0000313" key="13">
    <source>
        <dbReference type="EMBL" id="MXP41918.1"/>
    </source>
</evidence>
<accession>A0A6I4UTF3</accession>
<dbReference type="InterPro" id="IPR010129">
    <property type="entry name" value="T1SS_HlyD"/>
</dbReference>
<name>A0A6I4UTF3_9SPHN</name>
<organism evidence="13 14">
    <name type="scientific">Croceibacterium soli</name>
    <dbReference type="NCBI Taxonomy" id="1739690"/>
    <lineage>
        <taxon>Bacteria</taxon>
        <taxon>Pseudomonadati</taxon>
        <taxon>Pseudomonadota</taxon>
        <taxon>Alphaproteobacteria</taxon>
        <taxon>Sphingomonadales</taxon>
        <taxon>Erythrobacteraceae</taxon>
        <taxon>Croceibacterium</taxon>
    </lineage>
</organism>
<evidence type="ECO:0000313" key="14">
    <source>
        <dbReference type="Proteomes" id="UP000469159"/>
    </source>
</evidence>
<keyword evidence="8 9" id="KW-0472">Membrane</keyword>
<feature type="coiled-coil region" evidence="10">
    <location>
        <begin position="202"/>
        <end position="324"/>
    </location>
</feature>
<dbReference type="Gene3D" id="2.40.50.100">
    <property type="match status" value="1"/>
</dbReference>
<feature type="domain" description="AprE-like beta-barrel" evidence="12">
    <location>
        <begin position="373"/>
        <end position="459"/>
    </location>
</feature>
<evidence type="ECO:0000259" key="12">
    <source>
        <dbReference type="Pfam" id="PF26002"/>
    </source>
</evidence>
<dbReference type="SUPFAM" id="SSF111369">
    <property type="entry name" value="HlyD-like secretion proteins"/>
    <property type="match status" value="1"/>
</dbReference>
<keyword evidence="10" id="KW-0175">Coiled coil</keyword>
<dbReference type="Gene3D" id="1.10.287.470">
    <property type="entry name" value="Helix hairpin bin"/>
    <property type="match status" value="1"/>
</dbReference>
<keyword evidence="14" id="KW-1185">Reference proteome</keyword>
<dbReference type="Pfam" id="PF26002">
    <property type="entry name" value="Beta-barrel_AprE"/>
    <property type="match status" value="1"/>
</dbReference>
<sequence>MTTQTEYDRSIEQRLFDWLDRVTGQATKGGWLDKVLQLFSSSEPRDLRDWQAGASHAIDRQQMLRARGMLYAIVAIFAVLLLWAAFAPIDEVTRGEGKVIPSRQLQVVQSVDGGVVEEIFVKEGQSVKQGQTLVRIDPTRFVANLREGSAKAFALSAKIDRLNALVNGSLYEPQEPDGAGAGQGSEAALILAQERQFFFESRKQLDERLLMARQQLAQRRDELGEVEAALRTADRSYQMAQEELSITRPLLASGAVSEMDVLRLQREVSNAQGERQQARARRAQLVSGIQEAATRIRDVELTAKNEWRAELTAATAELNSLGQNVSGLADRVKYSEIRSPVTGVVQRVLFNTIGGVVQPGHAVVEVVPSDGRLVVEAKVSPRDIAFLRPELPAVVKFTAYDFSIYGGMPARLTHISPDSITDDKGNTYYLVRAETAGNQFKPGLSVIPGMTVQLDILTGKRTILSYLLKPLLRAKQNALSER</sequence>
<evidence type="ECO:0000256" key="10">
    <source>
        <dbReference type="SAM" id="Coils"/>
    </source>
</evidence>